<dbReference type="GO" id="GO:0003677">
    <property type="term" value="F:DNA binding"/>
    <property type="evidence" value="ECO:0007669"/>
    <property type="project" value="InterPro"/>
</dbReference>
<proteinExistence type="predicted"/>
<evidence type="ECO:0000313" key="2">
    <source>
        <dbReference type="Ensembl" id="ENSMALP00000019197.1"/>
    </source>
</evidence>
<protein>
    <recommendedName>
        <fullName evidence="1">Transposase Tc1-like domain-containing protein</fullName>
    </recommendedName>
</protein>
<dbReference type="GO" id="GO:0006313">
    <property type="term" value="P:DNA transposition"/>
    <property type="evidence" value="ECO:0007669"/>
    <property type="project" value="InterPro"/>
</dbReference>
<accession>A0A3Q3JVK3</accession>
<reference evidence="2" key="2">
    <citation type="submission" date="2025-09" db="UniProtKB">
        <authorList>
            <consortium name="Ensembl"/>
        </authorList>
    </citation>
    <scope>IDENTIFICATION</scope>
</reference>
<feature type="domain" description="Transposase Tc1-like" evidence="1">
    <location>
        <begin position="22"/>
        <end position="89"/>
    </location>
</feature>
<dbReference type="AlphaFoldDB" id="A0A3Q3JVK3"/>
<dbReference type="GO" id="GO:0015074">
    <property type="term" value="P:DNA integration"/>
    <property type="evidence" value="ECO:0007669"/>
    <property type="project" value="InterPro"/>
</dbReference>
<reference evidence="2" key="1">
    <citation type="submission" date="2025-08" db="UniProtKB">
        <authorList>
            <consortium name="Ensembl"/>
        </authorList>
    </citation>
    <scope>IDENTIFICATION</scope>
</reference>
<keyword evidence="3" id="KW-1185">Reference proteome</keyword>
<dbReference type="Ensembl" id="ENSMALT00000019580.1">
    <property type="protein sequence ID" value="ENSMALP00000019197.1"/>
    <property type="gene ID" value="ENSMALG00000013408.1"/>
</dbReference>
<sequence>MYSPLQIDPQVFSDTVTERGTRKLARELRKNPKQAAGDLKKPLDTTGIKVYISTVKCSLHKSGLLGRKARRKPLLTSRHKAARLEYAKEQDYVSFWQSLIYKECY</sequence>
<dbReference type="Proteomes" id="UP000261600">
    <property type="component" value="Unplaced"/>
</dbReference>
<dbReference type="InterPro" id="IPR002492">
    <property type="entry name" value="Transposase_Tc1-like"/>
</dbReference>
<dbReference type="Pfam" id="PF01498">
    <property type="entry name" value="HTH_Tnp_Tc3_2"/>
    <property type="match status" value="1"/>
</dbReference>
<organism evidence="2 3">
    <name type="scientific">Monopterus albus</name>
    <name type="common">Swamp eel</name>
    <dbReference type="NCBI Taxonomy" id="43700"/>
    <lineage>
        <taxon>Eukaryota</taxon>
        <taxon>Metazoa</taxon>
        <taxon>Chordata</taxon>
        <taxon>Craniata</taxon>
        <taxon>Vertebrata</taxon>
        <taxon>Euteleostomi</taxon>
        <taxon>Actinopterygii</taxon>
        <taxon>Neopterygii</taxon>
        <taxon>Teleostei</taxon>
        <taxon>Neoteleostei</taxon>
        <taxon>Acanthomorphata</taxon>
        <taxon>Anabantaria</taxon>
        <taxon>Synbranchiformes</taxon>
        <taxon>Synbranchidae</taxon>
        <taxon>Monopterus</taxon>
    </lineage>
</organism>
<evidence type="ECO:0000313" key="3">
    <source>
        <dbReference type="Proteomes" id="UP000261600"/>
    </source>
</evidence>
<evidence type="ECO:0000259" key="1">
    <source>
        <dbReference type="Pfam" id="PF01498"/>
    </source>
</evidence>
<name>A0A3Q3JVK3_MONAL</name>